<name>A0ABP9FLY3_9ACTN</name>
<protein>
    <submittedName>
        <fullName evidence="3">Aldo/keto reductase</fullName>
    </submittedName>
</protein>
<dbReference type="InterPro" id="IPR020471">
    <property type="entry name" value="AKR"/>
</dbReference>
<feature type="compositionally biased region" description="Low complexity" evidence="1">
    <location>
        <begin position="155"/>
        <end position="168"/>
    </location>
</feature>
<dbReference type="InterPro" id="IPR036812">
    <property type="entry name" value="NAD(P)_OxRdtase_dom_sf"/>
</dbReference>
<organism evidence="3 4">
    <name type="scientific">Tessaracoccus lubricantis</name>
    <dbReference type="NCBI Taxonomy" id="545543"/>
    <lineage>
        <taxon>Bacteria</taxon>
        <taxon>Bacillati</taxon>
        <taxon>Actinomycetota</taxon>
        <taxon>Actinomycetes</taxon>
        <taxon>Propionibacteriales</taxon>
        <taxon>Propionibacteriaceae</taxon>
        <taxon>Tessaracoccus</taxon>
    </lineage>
</organism>
<dbReference type="PANTHER" id="PTHR43638">
    <property type="entry name" value="OXIDOREDUCTASE, ALDO/KETO REDUCTASE FAMILY PROTEIN"/>
    <property type="match status" value="1"/>
</dbReference>
<evidence type="ECO:0000259" key="2">
    <source>
        <dbReference type="Pfam" id="PF00248"/>
    </source>
</evidence>
<evidence type="ECO:0000313" key="3">
    <source>
        <dbReference type="EMBL" id="GAA4904416.1"/>
    </source>
</evidence>
<accession>A0ABP9FLY3</accession>
<keyword evidence="4" id="KW-1185">Reference proteome</keyword>
<dbReference type="EMBL" id="BAABLV010000036">
    <property type="protein sequence ID" value="GAA4904416.1"/>
    <property type="molecule type" value="Genomic_DNA"/>
</dbReference>
<dbReference type="Pfam" id="PF00248">
    <property type="entry name" value="Aldo_ket_red"/>
    <property type="match status" value="1"/>
</dbReference>
<dbReference type="Gene3D" id="3.20.20.100">
    <property type="entry name" value="NADP-dependent oxidoreductase domain"/>
    <property type="match status" value="1"/>
</dbReference>
<dbReference type="Proteomes" id="UP001501521">
    <property type="component" value="Unassembled WGS sequence"/>
</dbReference>
<reference evidence="4" key="1">
    <citation type="journal article" date="2019" name="Int. J. Syst. Evol. Microbiol.">
        <title>The Global Catalogue of Microorganisms (GCM) 10K type strain sequencing project: providing services to taxonomists for standard genome sequencing and annotation.</title>
        <authorList>
            <consortium name="The Broad Institute Genomics Platform"/>
            <consortium name="The Broad Institute Genome Sequencing Center for Infectious Disease"/>
            <person name="Wu L."/>
            <person name="Ma J."/>
        </authorList>
    </citation>
    <scope>NUCLEOTIDE SEQUENCE [LARGE SCALE GENOMIC DNA]</scope>
    <source>
        <strain evidence="4">JCM 19125</strain>
    </source>
</reference>
<comment type="caution">
    <text evidence="3">The sequence shown here is derived from an EMBL/GenBank/DDBJ whole genome shotgun (WGS) entry which is preliminary data.</text>
</comment>
<dbReference type="InterPro" id="IPR023210">
    <property type="entry name" value="NADP_OxRdtase_dom"/>
</dbReference>
<feature type="domain" description="NADP-dependent oxidoreductase" evidence="2">
    <location>
        <begin position="20"/>
        <end position="283"/>
    </location>
</feature>
<sequence>MAPDRPMPTIELAGRRVPVLGQGTWYMGDVPSRSASEIAALRAGIELGMTLIDTAEMYGSGRSERLVGEAIRGRRDEVYLVSKVLPGNGTHRGTLRACEESLRRLGTDHLDLYLLHWEGPYPLEETFGAFEELRAQGKIGAWGVSNFDRASTSEATAAARSSTGSGAAPRQDRPATNQVLFNLQRRWPQGGLLDDLRAAGIPLMAYSPIEQGALARGGRRGAALTAVARRHGATEAQVALAWVISHPGVFAIPKAASVAHVRENAAAAHLRLTDEDHAELDAAFPPPPGDAPLELI</sequence>
<dbReference type="PRINTS" id="PR00069">
    <property type="entry name" value="ALDKETRDTASE"/>
</dbReference>
<gene>
    <name evidence="3" type="ORF">GCM10025789_24410</name>
</gene>
<evidence type="ECO:0000313" key="4">
    <source>
        <dbReference type="Proteomes" id="UP001501521"/>
    </source>
</evidence>
<dbReference type="SUPFAM" id="SSF51430">
    <property type="entry name" value="NAD(P)-linked oxidoreductase"/>
    <property type="match status" value="1"/>
</dbReference>
<feature type="region of interest" description="Disordered" evidence="1">
    <location>
        <begin position="155"/>
        <end position="174"/>
    </location>
</feature>
<proteinExistence type="predicted"/>
<evidence type="ECO:0000256" key="1">
    <source>
        <dbReference type="SAM" id="MobiDB-lite"/>
    </source>
</evidence>
<dbReference type="PANTHER" id="PTHR43638:SF3">
    <property type="entry name" value="ALDEHYDE REDUCTASE"/>
    <property type="match status" value="1"/>
</dbReference>